<dbReference type="RefSeq" id="WP_013499582.1">
    <property type="nucleotide sequence ID" value="NZ_JHYT01000002.1"/>
</dbReference>
<dbReference type="InterPro" id="IPR011322">
    <property type="entry name" value="N-reg_PII-like_a/b"/>
</dbReference>
<accession>E6UE83</accession>
<evidence type="ECO:0000256" key="1">
    <source>
        <dbReference type="SAM" id="MobiDB-lite"/>
    </source>
</evidence>
<dbReference type="EMBL" id="CP002403">
    <property type="protein sequence ID" value="ADU23473.1"/>
    <property type="molecule type" value="Genomic_DNA"/>
</dbReference>
<dbReference type="Proteomes" id="UP000006919">
    <property type="component" value="Chromosome"/>
</dbReference>
<name>E6UE83_RUMA7</name>
<dbReference type="KEGG" id="ral:Rumal_3008"/>
<feature type="compositionally biased region" description="Basic and acidic residues" evidence="1">
    <location>
        <begin position="120"/>
        <end position="141"/>
    </location>
</feature>
<evidence type="ECO:0008006" key="4">
    <source>
        <dbReference type="Google" id="ProtNLM"/>
    </source>
</evidence>
<evidence type="ECO:0000313" key="2">
    <source>
        <dbReference type="EMBL" id="ADU23473.1"/>
    </source>
</evidence>
<organism evidence="2 3">
    <name type="scientific">Ruminococcus albus (strain ATCC 27210 / DSM 20455 / JCM 14654 / NCDO 2250 / 7)</name>
    <dbReference type="NCBI Taxonomy" id="697329"/>
    <lineage>
        <taxon>Bacteria</taxon>
        <taxon>Bacillati</taxon>
        <taxon>Bacillota</taxon>
        <taxon>Clostridia</taxon>
        <taxon>Eubacteriales</taxon>
        <taxon>Oscillospiraceae</taxon>
        <taxon>Ruminococcus</taxon>
    </lineage>
</organism>
<dbReference type="SUPFAM" id="SSF54913">
    <property type="entry name" value="GlnB-like"/>
    <property type="match status" value="1"/>
</dbReference>
<dbReference type="HOGENOM" id="CLU_155828_0_0_9"/>
<dbReference type="eggNOG" id="ENOG50330FP">
    <property type="taxonomic scope" value="Bacteria"/>
</dbReference>
<sequence>MKLMVLILNKTDALEYLLEGLSAAGIGGATIIPSSGMAMTLSKMNSSFLSSSIRSMFSGEEDDNKTIISVIEDEQLELARRVVYNTVGDLSQPNTGIMFTIPLDFVEGRRKRRASIPTEESIKDNKGSKEENGKDKGSKGT</sequence>
<reference evidence="2 3" key="1">
    <citation type="journal article" date="2011" name="J. Bacteriol.">
        <title>Complete genome of the cellulolytic ruminal bacterium Ruminococcus albus 7.</title>
        <authorList>
            <person name="Suen G."/>
            <person name="Stevenson D.M."/>
            <person name="Bruce D.C."/>
            <person name="Chertkov O."/>
            <person name="Copeland A."/>
            <person name="Cheng J.F."/>
            <person name="Detter C."/>
            <person name="Detter J.C."/>
            <person name="Goodwin L.A."/>
            <person name="Han C.S."/>
            <person name="Hauser L.J."/>
            <person name="Ivanova N.N."/>
            <person name="Kyrpides N.C."/>
            <person name="Land M.L."/>
            <person name="Lapidus A."/>
            <person name="Lucas S."/>
            <person name="Ovchinnikova G."/>
            <person name="Pitluck S."/>
            <person name="Tapia R."/>
            <person name="Woyke T."/>
            <person name="Boyum J."/>
            <person name="Mead D."/>
            <person name="Weimer P.J."/>
        </authorList>
    </citation>
    <scope>NUCLEOTIDE SEQUENCE [LARGE SCALE GENOMIC DNA]</scope>
    <source>
        <strain evidence="3">ATCC 27210 / DSM 20455 / JCM 14654 / NCDO 2250 / 7</strain>
    </source>
</reference>
<proteinExistence type="predicted"/>
<dbReference type="AlphaFoldDB" id="E6UE83"/>
<gene>
    <name evidence="2" type="ordered locus">Rumal_3008</name>
</gene>
<evidence type="ECO:0000313" key="3">
    <source>
        <dbReference type="Proteomes" id="UP000006919"/>
    </source>
</evidence>
<protein>
    <recommendedName>
        <fullName evidence="4">Nitrogen regulatory protein P-II</fullName>
    </recommendedName>
</protein>
<feature type="region of interest" description="Disordered" evidence="1">
    <location>
        <begin position="110"/>
        <end position="141"/>
    </location>
</feature>
<dbReference type="OrthoDB" id="9810781at2"/>
<dbReference type="STRING" id="697329.Rumal_3008"/>